<feature type="coiled-coil region" evidence="3">
    <location>
        <begin position="43"/>
        <end position="73"/>
    </location>
</feature>
<dbReference type="RefSeq" id="XP_002171353.1">
    <property type="nucleotide sequence ID" value="XM_002171317.2"/>
</dbReference>
<feature type="compositionally biased region" description="Basic and acidic residues" evidence="4">
    <location>
        <begin position="127"/>
        <end position="157"/>
    </location>
</feature>
<dbReference type="SUPFAM" id="SSF54236">
    <property type="entry name" value="Ubiquitin-like"/>
    <property type="match status" value="1"/>
</dbReference>
<evidence type="ECO:0000256" key="4">
    <source>
        <dbReference type="SAM" id="MobiDB-lite"/>
    </source>
</evidence>
<dbReference type="GO" id="GO:0005737">
    <property type="term" value="C:cytoplasm"/>
    <property type="evidence" value="ECO:0000318"/>
    <property type="project" value="GO_Central"/>
</dbReference>
<evidence type="ECO:0000256" key="2">
    <source>
        <dbReference type="ARBA" id="ARBA00022490"/>
    </source>
</evidence>
<dbReference type="JaponicusDB" id="SJAG_00052"/>
<dbReference type="CDD" id="cd01767">
    <property type="entry name" value="UBX"/>
    <property type="match status" value="1"/>
</dbReference>
<comment type="subcellular location">
    <subcellularLocation>
        <location evidence="1">Cytoplasm</location>
    </subcellularLocation>
</comment>
<dbReference type="AlphaFoldDB" id="B6JUS7"/>
<accession>B6JUS7</accession>
<dbReference type="eggNOG" id="KOG2689">
    <property type="taxonomic scope" value="Eukaryota"/>
</dbReference>
<dbReference type="HOGENOM" id="CLU_047594_0_0_1"/>
<gene>
    <name evidence="6" type="ORF">SJAG_00052</name>
</gene>
<dbReference type="InterPro" id="IPR013087">
    <property type="entry name" value="Znf_C2H2_type"/>
</dbReference>
<dbReference type="Proteomes" id="UP000001744">
    <property type="component" value="Unassembled WGS sequence"/>
</dbReference>
<protein>
    <submittedName>
        <fullName evidence="6">Zf-C2H2 type zinc finger protein/UBA domain-containing protein</fullName>
    </submittedName>
</protein>
<dbReference type="GO" id="GO:1903094">
    <property type="term" value="P:negative regulation of protein K48-linked deubiquitination"/>
    <property type="evidence" value="ECO:0000318"/>
    <property type="project" value="GO_Central"/>
</dbReference>
<feature type="region of interest" description="Disordered" evidence="4">
    <location>
        <begin position="127"/>
        <end position="177"/>
    </location>
</feature>
<evidence type="ECO:0000313" key="6">
    <source>
        <dbReference type="EMBL" id="EEB05060.1"/>
    </source>
</evidence>
<feature type="domain" description="C2H2-type" evidence="5">
    <location>
        <begin position="5"/>
        <end position="27"/>
    </location>
</feature>
<evidence type="ECO:0000313" key="7">
    <source>
        <dbReference type="Proteomes" id="UP000001744"/>
    </source>
</evidence>
<dbReference type="GO" id="GO:0032435">
    <property type="term" value="P:negative regulation of proteasomal ubiquitin-dependent protein catabolic process"/>
    <property type="evidence" value="ECO:0000318"/>
    <property type="project" value="GO_Central"/>
</dbReference>
<dbReference type="GO" id="GO:0036435">
    <property type="term" value="F:K48-linked polyubiquitin modification-dependent protein binding"/>
    <property type="evidence" value="ECO:0000318"/>
    <property type="project" value="GO_Central"/>
</dbReference>
<dbReference type="PANTHER" id="PTHR46340">
    <property type="entry name" value="UBX DOMAIN-CONTAINING PROTEIN 1"/>
    <property type="match status" value="1"/>
</dbReference>
<dbReference type="EMBL" id="KE651166">
    <property type="protein sequence ID" value="EEB05060.1"/>
    <property type="molecule type" value="Genomic_DNA"/>
</dbReference>
<dbReference type="OMA" id="AQHFPRK"/>
<evidence type="ECO:0000256" key="3">
    <source>
        <dbReference type="SAM" id="Coils"/>
    </source>
</evidence>
<reference evidence="6 7" key="1">
    <citation type="journal article" date="2011" name="Science">
        <title>Comparative functional genomics of the fission yeasts.</title>
        <authorList>
            <person name="Rhind N."/>
            <person name="Chen Z."/>
            <person name="Yassour M."/>
            <person name="Thompson D.A."/>
            <person name="Haas B.J."/>
            <person name="Habib N."/>
            <person name="Wapinski I."/>
            <person name="Roy S."/>
            <person name="Lin M.F."/>
            <person name="Heiman D.I."/>
            <person name="Young S.K."/>
            <person name="Furuya K."/>
            <person name="Guo Y."/>
            <person name="Pidoux A."/>
            <person name="Chen H.M."/>
            <person name="Robbertse B."/>
            <person name="Goldberg J.M."/>
            <person name="Aoki K."/>
            <person name="Bayne E.H."/>
            <person name="Berlin A.M."/>
            <person name="Desjardins C.A."/>
            <person name="Dobbs E."/>
            <person name="Dukaj L."/>
            <person name="Fan L."/>
            <person name="FitzGerald M.G."/>
            <person name="French C."/>
            <person name="Gujja S."/>
            <person name="Hansen K."/>
            <person name="Keifenheim D."/>
            <person name="Levin J.Z."/>
            <person name="Mosher R.A."/>
            <person name="Mueller C.A."/>
            <person name="Pfiffner J."/>
            <person name="Priest M."/>
            <person name="Russ C."/>
            <person name="Smialowska A."/>
            <person name="Swoboda P."/>
            <person name="Sykes S.M."/>
            <person name="Vaughn M."/>
            <person name="Vengrova S."/>
            <person name="Yoder R."/>
            <person name="Zeng Q."/>
            <person name="Allshire R."/>
            <person name="Baulcombe D."/>
            <person name="Birren B.W."/>
            <person name="Brown W."/>
            <person name="Ekwall K."/>
            <person name="Kellis M."/>
            <person name="Leatherwood J."/>
            <person name="Levin H."/>
            <person name="Margalit H."/>
            <person name="Martienssen R."/>
            <person name="Nieduszynski C.A."/>
            <person name="Spatafora J.W."/>
            <person name="Friedman N."/>
            <person name="Dalgaard J.Z."/>
            <person name="Baumann P."/>
            <person name="Niki H."/>
            <person name="Regev A."/>
            <person name="Nusbaum C."/>
        </authorList>
    </citation>
    <scope>NUCLEOTIDE SEQUENCE [LARGE SCALE GENOMIC DNA]</scope>
    <source>
        <strain evidence="7">yFS275 / FY16936</strain>
    </source>
</reference>
<evidence type="ECO:0000259" key="5">
    <source>
        <dbReference type="PROSITE" id="PS00028"/>
    </source>
</evidence>
<dbReference type="InterPro" id="IPR029071">
    <property type="entry name" value="Ubiquitin-like_domsf"/>
</dbReference>
<dbReference type="VEuPathDB" id="FungiDB:SJAG_00052"/>
<feature type="compositionally biased region" description="Polar residues" evidence="4">
    <location>
        <begin position="159"/>
        <end position="177"/>
    </location>
</feature>
<dbReference type="InterPro" id="IPR001012">
    <property type="entry name" value="UBX_dom"/>
</dbReference>
<dbReference type="GO" id="GO:0031397">
    <property type="term" value="P:negative regulation of protein ubiquitination"/>
    <property type="evidence" value="ECO:0000318"/>
    <property type="project" value="GO_Central"/>
</dbReference>
<dbReference type="PANTHER" id="PTHR46340:SF1">
    <property type="entry name" value="UBX DOMAIN-CONTAINING PROTEIN 1"/>
    <property type="match status" value="1"/>
</dbReference>
<dbReference type="Gene3D" id="3.10.20.90">
    <property type="entry name" value="Phosphatidylinositol 3-kinase Catalytic Subunit, Chain A, domain 1"/>
    <property type="match status" value="1"/>
</dbReference>
<keyword evidence="2" id="KW-0963">Cytoplasm</keyword>
<dbReference type="PROSITE" id="PS00028">
    <property type="entry name" value="ZINC_FINGER_C2H2_1"/>
    <property type="match status" value="1"/>
</dbReference>
<keyword evidence="7" id="KW-1185">Reference proteome</keyword>
<dbReference type="Pfam" id="PF00789">
    <property type="entry name" value="UBX"/>
    <property type="match status" value="1"/>
</dbReference>
<evidence type="ECO:0000256" key="1">
    <source>
        <dbReference type="ARBA" id="ARBA00004496"/>
    </source>
</evidence>
<dbReference type="OrthoDB" id="10254930at2759"/>
<proteinExistence type="predicted"/>
<keyword evidence="3" id="KW-0175">Coiled coil</keyword>
<dbReference type="GeneID" id="7051004"/>
<organism evidence="6 7">
    <name type="scientific">Schizosaccharomyces japonicus (strain yFS275 / FY16936)</name>
    <name type="common">Fission yeast</name>
    <dbReference type="NCBI Taxonomy" id="402676"/>
    <lineage>
        <taxon>Eukaryota</taxon>
        <taxon>Fungi</taxon>
        <taxon>Dikarya</taxon>
        <taxon>Ascomycota</taxon>
        <taxon>Taphrinomycotina</taxon>
        <taxon>Schizosaccharomycetes</taxon>
        <taxon>Schizosaccharomycetales</taxon>
        <taxon>Schizosaccharomycetaceae</taxon>
        <taxon>Schizosaccharomyces</taxon>
    </lineage>
</organism>
<name>B6JUS7_SCHJY</name>
<dbReference type="STRING" id="402676.B6JUS7"/>
<dbReference type="GO" id="GO:0005634">
    <property type="term" value="C:nucleus"/>
    <property type="evidence" value="ECO:0000318"/>
    <property type="project" value="GO_Central"/>
</dbReference>
<sequence>MPYKCNDCEKTFSTVELAELHGVRKGHEEFEEIEASEHKPRTAEEIKETLDRLREKVKDKRRLEQEQYRLEQKKNAEIASKSNKETGDAIEAARKKTQLKEWEKMRRQKAEDVLARKKILAEIEADKKRRAREREQRQLQREGKGQAEKVQKTERAENVSGTSPSSNTARAPATSSRLSIRHAGVTVNLNVPVEETLGQVCAKVMEKMNLPHEPSAFYTTFPKAEFPQSRFTESLKDLGLVPSAVLLLKE</sequence>